<dbReference type="Proteomes" id="UP000178999">
    <property type="component" value="Unassembled WGS sequence"/>
</dbReference>
<dbReference type="AlphaFoldDB" id="A0A1F8CUQ2"/>
<keyword evidence="2 7" id="KW-0699">rRNA-binding</keyword>
<evidence type="ECO:0000313" key="11">
    <source>
        <dbReference type="EMBL" id="OGM80063.1"/>
    </source>
</evidence>
<evidence type="ECO:0000259" key="9">
    <source>
        <dbReference type="SMART" id="SM00363"/>
    </source>
</evidence>
<dbReference type="Gene3D" id="3.10.290.10">
    <property type="entry name" value="RNA-binding S4 domain"/>
    <property type="match status" value="1"/>
</dbReference>
<comment type="caution">
    <text evidence="11">The sequence shown here is derived from an EMBL/GenBank/DDBJ whole genome shotgun (WGS) entry which is preliminary data.</text>
</comment>
<dbReference type="GO" id="GO:0042274">
    <property type="term" value="P:ribosomal small subunit biogenesis"/>
    <property type="evidence" value="ECO:0007669"/>
    <property type="project" value="TreeGrafter"/>
</dbReference>
<feature type="domain" description="Small ribosomal subunit protein uS4 N-terminal" evidence="10">
    <location>
        <begin position="3"/>
        <end position="92"/>
    </location>
</feature>
<dbReference type="Gene3D" id="1.10.1050.10">
    <property type="entry name" value="Ribosomal Protein S4 Delta 41, Chain A, domain 1"/>
    <property type="match status" value="1"/>
</dbReference>
<keyword evidence="4 7" id="KW-0689">Ribosomal protein</keyword>
<dbReference type="GO" id="GO:0006412">
    <property type="term" value="P:translation"/>
    <property type="evidence" value="ECO:0007669"/>
    <property type="project" value="UniProtKB-UniRule"/>
</dbReference>
<dbReference type="InterPro" id="IPR022801">
    <property type="entry name" value="Ribosomal_uS4"/>
</dbReference>
<name>A0A1F8CUQ2_9BACT</name>
<gene>
    <name evidence="7" type="primary">rpsD</name>
    <name evidence="11" type="ORF">A2382_05265</name>
</gene>
<dbReference type="Pfam" id="PF00163">
    <property type="entry name" value="Ribosomal_S4"/>
    <property type="match status" value="1"/>
</dbReference>
<evidence type="ECO:0000256" key="7">
    <source>
        <dbReference type="HAMAP-Rule" id="MF_01306"/>
    </source>
</evidence>
<dbReference type="EMBL" id="MGHY01000005">
    <property type="protein sequence ID" value="OGM80063.1"/>
    <property type="molecule type" value="Genomic_DNA"/>
</dbReference>
<dbReference type="PANTHER" id="PTHR11831:SF4">
    <property type="entry name" value="SMALL RIBOSOMAL SUBUNIT PROTEIN US4M"/>
    <property type="match status" value="1"/>
</dbReference>
<evidence type="ECO:0000256" key="8">
    <source>
        <dbReference type="RuleBase" id="RU003699"/>
    </source>
</evidence>
<feature type="domain" description="RNA-binding S4" evidence="9">
    <location>
        <begin position="93"/>
        <end position="157"/>
    </location>
</feature>
<reference evidence="11 12" key="1">
    <citation type="journal article" date="2016" name="Nat. Commun.">
        <title>Thousands of microbial genomes shed light on interconnected biogeochemical processes in an aquifer system.</title>
        <authorList>
            <person name="Anantharaman K."/>
            <person name="Brown C.T."/>
            <person name="Hug L.A."/>
            <person name="Sharon I."/>
            <person name="Castelle C.J."/>
            <person name="Probst A.J."/>
            <person name="Thomas B.C."/>
            <person name="Singh A."/>
            <person name="Wilkins M.J."/>
            <person name="Karaoz U."/>
            <person name="Brodie E.L."/>
            <person name="Williams K.H."/>
            <person name="Hubbard S.S."/>
            <person name="Banfield J.F."/>
        </authorList>
    </citation>
    <scope>NUCLEOTIDE SEQUENCE [LARGE SCALE GENOMIC DNA]</scope>
</reference>
<comment type="function">
    <text evidence="7">With S5 and S12 plays an important role in translational accuracy.</text>
</comment>
<dbReference type="InterPro" id="IPR036986">
    <property type="entry name" value="S4_RNA-bd_sf"/>
</dbReference>
<sequence length="200" mass="22859">MARYTKAKNRLSRRENFDLFGKGAKITRLNVLPGMHGPKGIRKKVTQYGRQLREKQKVKRSYGLMEKQFKNYMTRALVTKGNTADTLFSLLESRLDNVVYRLGFVNTRAQARQLVSHRHVFVDGVRVNIPSYQVKKGQTVLLSKKAVEMPEVAKLLEDSETKVPAWLERKAAAGQVLRTPGRSDVAEPFSESDIVEFYSR</sequence>
<proteinExistence type="inferred from homology"/>
<keyword evidence="3 7" id="KW-0694">RNA-binding</keyword>
<evidence type="ECO:0000259" key="10">
    <source>
        <dbReference type="SMART" id="SM01390"/>
    </source>
</evidence>
<evidence type="ECO:0000256" key="4">
    <source>
        <dbReference type="ARBA" id="ARBA00022980"/>
    </source>
</evidence>
<evidence type="ECO:0000256" key="2">
    <source>
        <dbReference type="ARBA" id="ARBA00022730"/>
    </source>
</evidence>
<dbReference type="InterPro" id="IPR018079">
    <property type="entry name" value="Ribosomal_uS4_CS"/>
</dbReference>
<protein>
    <recommendedName>
        <fullName evidence="6 7">Small ribosomal subunit protein uS4</fullName>
    </recommendedName>
</protein>
<accession>A0A1F8CUQ2</accession>
<dbReference type="Pfam" id="PF01479">
    <property type="entry name" value="S4"/>
    <property type="match status" value="1"/>
</dbReference>
<organism evidence="11 12">
    <name type="scientific">Candidatus Woesebacteria bacterium RIFOXYB1_FULL_38_16</name>
    <dbReference type="NCBI Taxonomy" id="1802538"/>
    <lineage>
        <taxon>Bacteria</taxon>
        <taxon>Candidatus Woeseibacteriota</taxon>
    </lineage>
</organism>
<comment type="similarity">
    <text evidence="1 7 8">Belongs to the universal ribosomal protein uS4 family.</text>
</comment>
<dbReference type="NCBIfam" id="TIGR01017">
    <property type="entry name" value="rpsD_bact"/>
    <property type="match status" value="1"/>
</dbReference>
<comment type="subunit">
    <text evidence="7">Part of the 30S ribosomal subunit. Contacts protein S5. The interaction surface between S4 and S5 is involved in control of translational fidelity.</text>
</comment>
<dbReference type="PANTHER" id="PTHR11831">
    <property type="entry name" value="30S 40S RIBOSOMAL PROTEIN"/>
    <property type="match status" value="1"/>
</dbReference>
<dbReference type="SUPFAM" id="SSF55174">
    <property type="entry name" value="Alpha-L RNA-binding motif"/>
    <property type="match status" value="1"/>
</dbReference>
<evidence type="ECO:0000256" key="6">
    <source>
        <dbReference type="ARBA" id="ARBA00035254"/>
    </source>
</evidence>
<dbReference type="InterPro" id="IPR002942">
    <property type="entry name" value="S4_RNA-bd"/>
</dbReference>
<evidence type="ECO:0000256" key="5">
    <source>
        <dbReference type="ARBA" id="ARBA00023274"/>
    </source>
</evidence>
<comment type="function">
    <text evidence="7">One of the primary rRNA binding proteins, it binds directly to 16S rRNA where it nucleates assembly of the body of the 30S subunit.</text>
</comment>
<dbReference type="GO" id="GO:0003735">
    <property type="term" value="F:structural constituent of ribosome"/>
    <property type="evidence" value="ECO:0007669"/>
    <property type="project" value="InterPro"/>
</dbReference>
<dbReference type="SMART" id="SM01390">
    <property type="entry name" value="Ribosomal_S4"/>
    <property type="match status" value="1"/>
</dbReference>
<evidence type="ECO:0000256" key="1">
    <source>
        <dbReference type="ARBA" id="ARBA00007465"/>
    </source>
</evidence>
<evidence type="ECO:0000313" key="12">
    <source>
        <dbReference type="Proteomes" id="UP000178999"/>
    </source>
</evidence>
<dbReference type="PROSITE" id="PS00632">
    <property type="entry name" value="RIBOSOMAL_S4"/>
    <property type="match status" value="1"/>
</dbReference>
<dbReference type="FunFam" id="3.10.290.10:FF:000001">
    <property type="entry name" value="30S ribosomal protein S4"/>
    <property type="match status" value="1"/>
</dbReference>
<dbReference type="STRING" id="1802538.A2382_05265"/>
<dbReference type="GO" id="GO:0015935">
    <property type="term" value="C:small ribosomal subunit"/>
    <property type="evidence" value="ECO:0007669"/>
    <property type="project" value="InterPro"/>
</dbReference>
<dbReference type="NCBIfam" id="NF003717">
    <property type="entry name" value="PRK05327.1"/>
    <property type="match status" value="1"/>
</dbReference>
<evidence type="ECO:0000256" key="3">
    <source>
        <dbReference type="ARBA" id="ARBA00022884"/>
    </source>
</evidence>
<dbReference type="CDD" id="cd00165">
    <property type="entry name" value="S4"/>
    <property type="match status" value="1"/>
</dbReference>
<dbReference type="HAMAP" id="MF_01306_B">
    <property type="entry name" value="Ribosomal_uS4_B"/>
    <property type="match status" value="1"/>
</dbReference>
<dbReference type="InterPro" id="IPR005709">
    <property type="entry name" value="Ribosomal_uS4_bac-type"/>
</dbReference>
<dbReference type="SMART" id="SM00363">
    <property type="entry name" value="S4"/>
    <property type="match status" value="1"/>
</dbReference>
<dbReference type="GO" id="GO:0019843">
    <property type="term" value="F:rRNA binding"/>
    <property type="evidence" value="ECO:0007669"/>
    <property type="project" value="UniProtKB-UniRule"/>
</dbReference>
<dbReference type="PROSITE" id="PS50889">
    <property type="entry name" value="S4"/>
    <property type="match status" value="1"/>
</dbReference>
<dbReference type="InterPro" id="IPR001912">
    <property type="entry name" value="Ribosomal_uS4_N"/>
</dbReference>
<keyword evidence="5 7" id="KW-0687">Ribonucleoprotein</keyword>